<dbReference type="NCBIfam" id="NF033547">
    <property type="entry name" value="transpos_IS1595"/>
    <property type="match status" value="1"/>
</dbReference>
<dbReference type="Proteomes" id="UP001152795">
    <property type="component" value="Unassembled WGS sequence"/>
</dbReference>
<dbReference type="OrthoDB" id="10052789at2759"/>
<protein>
    <submittedName>
        <fullName evidence="1">Uncharacterized protein</fullName>
    </submittedName>
</protein>
<comment type="caution">
    <text evidence="1">The sequence shown here is derived from an EMBL/GenBank/DDBJ whole genome shotgun (WGS) entry which is preliminary data.</text>
</comment>
<gene>
    <name evidence="1" type="ORF">PACLA_8A059403</name>
</gene>
<reference evidence="1" key="1">
    <citation type="submission" date="2020-04" db="EMBL/GenBank/DDBJ databases">
        <authorList>
            <person name="Alioto T."/>
            <person name="Alioto T."/>
            <person name="Gomez Garrido J."/>
        </authorList>
    </citation>
    <scope>NUCLEOTIDE SEQUENCE</scope>
    <source>
        <strain evidence="1">A484AB</strain>
    </source>
</reference>
<accession>A0A6S7J564</accession>
<dbReference type="SMART" id="SM01126">
    <property type="entry name" value="DDE_Tnp_IS1595"/>
    <property type="match status" value="1"/>
</dbReference>
<dbReference type="PANTHER" id="PTHR47163">
    <property type="entry name" value="DDE_TNP_IS1595 DOMAIN-CONTAINING PROTEIN"/>
    <property type="match status" value="1"/>
</dbReference>
<evidence type="ECO:0000313" key="2">
    <source>
        <dbReference type="Proteomes" id="UP001152795"/>
    </source>
</evidence>
<dbReference type="AlphaFoldDB" id="A0A6S7J564"/>
<organism evidence="1 2">
    <name type="scientific">Paramuricea clavata</name>
    <name type="common">Red gorgonian</name>
    <name type="synonym">Violescent sea-whip</name>
    <dbReference type="NCBI Taxonomy" id="317549"/>
    <lineage>
        <taxon>Eukaryota</taxon>
        <taxon>Metazoa</taxon>
        <taxon>Cnidaria</taxon>
        <taxon>Anthozoa</taxon>
        <taxon>Octocorallia</taxon>
        <taxon>Malacalcyonacea</taxon>
        <taxon>Plexauridae</taxon>
        <taxon>Paramuricea</taxon>
    </lineage>
</organism>
<sequence>MEKGIQVCIKKKPNSGKLNSQSQTEWTAQAREDASTQCGSEGKSYEKYRQYKTFVKWSYDRLKDEILCNKDILNILIRKDSWFKKSNLTLEEIVKLTYWWCRDISQENIRHEVNVSEHTAVDWDSFCQETCKMTLLEREDKIGGQGKTVQIDESNFGKRKYHRGHKVEGQWVFGGIEEESHRSFMVAVEKRDQKTLLPLIQHHIAKGSTIISDCWKAYVNLEKHRYVHKCVNHSKEFVNADDDHTNKIEGHWRQAKMPNFGVQKSMFSSHLALVAIQRKGLVRNIPYRLKHSL</sequence>
<evidence type="ECO:0000313" key="1">
    <source>
        <dbReference type="EMBL" id="CAB4027165.1"/>
    </source>
</evidence>
<dbReference type="PANTHER" id="PTHR47163:SF2">
    <property type="entry name" value="SI:DKEY-17M8.2"/>
    <property type="match status" value="1"/>
</dbReference>
<keyword evidence="2" id="KW-1185">Reference proteome</keyword>
<name>A0A6S7J564_PARCT</name>
<dbReference type="InterPro" id="IPR024445">
    <property type="entry name" value="Tnp_ISXO2-like"/>
</dbReference>
<dbReference type="InterPro" id="IPR053164">
    <property type="entry name" value="IS1016-like_transposase"/>
</dbReference>
<dbReference type="EMBL" id="CACRXK020014636">
    <property type="protein sequence ID" value="CAB4027165.1"/>
    <property type="molecule type" value="Genomic_DNA"/>
</dbReference>
<proteinExistence type="predicted"/>
<dbReference type="Pfam" id="PF12762">
    <property type="entry name" value="DDE_Tnp_IS1595"/>
    <property type="match status" value="1"/>
</dbReference>